<dbReference type="InterPro" id="IPR003807">
    <property type="entry name" value="DUF202"/>
</dbReference>
<keyword evidence="4 5" id="KW-0472">Membrane</keyword>
<dbReference type="EMBL" id="JAPJDO010000005">
    <property type="protein sequence ID" value="MCX2936751.1"/>
    <property type="molecule type" value="Genomic_DNA"/>
</dbReference>
<sequence length="113" mass="12192">MDDRESTLLDAQAVAERTALAWQRTIIGALAVGALVTRWSVTERFPLGPGIGVTVLVALASLFLVGRRYERVRDTVVNGQTPLSRYLVPGATVFMVVVILGVAAGVMFEYARS</sequence>
<organism evidence="7 8">
    <name type="scientific">Mycobacterium pinniadriaticum</name>
    <dbReference type="NCBI Taxonomy" id="2994102"/>
    <lineage>
        <taxon>Bacteria</taxon>
        <taxon>Bacillati</taxon>
        <taxon>Actinomycetota</taxon>
        <taxon>Actinomycetes</taxon>
        <taxon>Mycobacteriales</taxon>
        <taxon>Mycobacteriaceae</taxon>
        <taxon>Mycobacterium</taxon>
    </lineage>
</organism>
<reference evidence="7 8" key="1">
    <citation type="submission" date="2022-11" db="EMBL/GenBank/DDBJ databases">
        <title>Mycobacterium sp. nov.</title>
        <authorList>
            <person name="Papic B."/>
            <person name="Spicic S."/>
            <person name="Duvnjak S."/>
        </authorList>
    </citation>
    <scope>NUCLEOTIDE SEQUENCE [LARGE SCALE GENOMIC DNA]</scope>
    <source>
        <strain evidence="7 8">CVI_P4</strain>
    </source>
</reference>
<feature type="transmembrane region" description="Helical" evidence="5">
    <location>
        <begin position="21"/>
        <end position="41"/>
    </location>
</feature>
<evidence type="ECO:0000256" key="3">
    <source>
        <dbReference type="ARBA" id="ARBA00022989"/>
    </source>
</evidence>
<evidence type="ECO:0000256" key="2">
    <source>
        <dbReference type="ARBA" id="ARBA00022692"/>
    </source>
</evidence>
<comment type="subcellular location">
    <subcellularLocation>
        <location evidence="1">Endomembrane system</location>
        <topology evidence="1">Multi-pass membrane protein</topology>
    </subcellularLocation>
</comment>
<feature type="transmembrane region" description="Helical" evidence="5">
    <location>
        <begin position="86"/>
        <end position="108"/>
    </location>
</feature>
<comment type="caution">
    <text evidence="7">The sequence shown here is derived from an EMBL/GenBank/DDBJ whole genome shotgun (WGS) entry which is preliminary data.</text>
</comment>
<evidence type="ECO:0000259" key="6">
    <source>
        <dbReference type="Pfam" id="PF02656"/>
    </source>
</evidence>
<evidence type="ECO:0000256" key="5">
    <source>
        <dbReference type="SAM" id="Phobius"/>
    </source>
</evidence>
<keyword evidence="8" id="KW-1185">Reference proteome</keyword>
<gene>
    <name evidence="7" type="ORF">ORI27_08575</name>
</gene>
<evidence type="ECO:0000313" key="7">
    <source>
        <dbReference type="EMBL" id="MCX2936751.1"/>
    </source>
</evidence>
<protein>
    <submittedName>
        <fullName evidence="7">DUF202 domain-containing protein</fullName>
    </submittedName>
</protein>
<dbReference type="RefSeq" id="WP_265996129.1">
    <property type="nucleotide sequence ID" value="NZ_JAPJDN010000005.1"/>
</dbReference>
<name>A0ABT3SB59_9MYCO</name>
<keyword evidence="2 5" id="KW-0812">Transmembrane</keyword>
<dbReference type="Proteomes" id="UP001300745">
    <property type="component" value="Unassembled WGS sequence"/>
</dbReference>
<evidence type="ECO:0000256" key="4">
    <source>
        <dbReference type="ARBA" id="ARBA00023136"/>
    </source>
</evidence>
<keyword evidence="3 5" id="KW-1133">Transmembrane helix</keyword>
<feature type="domain" description="DUF202" evidence="6">
    <location>
        <begin position="15"/>
        <end position="73"/>
    </location>
</feature>
<proteinExistence type="predicted"/>
<feature type="transmembrane region" description="Helical" evidence="5">
    <location>
        <begin position="47"/>
        <end position="65"/>
    </location>
</feature>
<accession>A0ABT3SB59</accession>
<dbReference type="Pfam" id="PF02656">
    <property type="entry name" value="DUF202"/>
    <property type="match status" value="1"/>
</dbReference>
<evidence type="ECO:0000313" key="8">
    <source>
        <dbReference type="Proteomes" id="UP001300745"/>
    </source>
</evidence>
<evidence type="ECO:0000256" key="1">
    <source>
        <dbReference type="ARBA" id="ARBA00004127"/>
    </source>
</evidence>